<dbReference type="AlphaFoldDB" id="A0A9P1N4Y0"/>
<sequence>MTNLSDMPDDVLIKLFNITSPRDVTRVKRLNRRFNGVVEGYNLGKPRVRELRIQTRSTEQPPKIGRIRFGAKTPENLAPPKKLVLTMKHGEKGQKIVENEPTCSKSAFIEENLRKIVINETLNLEGLTIDEEFHKTLCAKWNDLSKIENLSLNFCKIEIPMEKFANLLEKMRLKSLVFDFCTFEPSLICDRLFENLKMLEILKIQPRSHCFFEKFTDFTLTSWKSRGFVPKEIGLYNCATSISIEGIRNLMETIPTQKIDWDFGLLILEPAGSNSELLLSLMFSSGFELQVNDDFQSRRLKLQKNRDFQLAFNIRHVFPMPQPPQTL</sequence>
<organism evidence="2 3">
    <name type="scientific">Caenorhabditis angaria</name>
    <dbReference type="NCBI Taxonomy" id="860376"/>
    <lineage>
        <taxon>Eukaryota</taxon>
        <taxon>Metazoa</taxon>
        <taxon>Ecdysozoa</taxon>
        <taxon>Nematoda</taxon>
        <taxon>Chromadorea</taxon>
        <taxon>Rhabditida</taxon>
        <taxon>Rhabditina</taxon>
        <taxon>Rhabditomorpha</taxon>
        <taxon>Rhabditoidea</taxon>
        <taxon>Rhabditidae</taxon>
        <taxon>Peloderinae</taxon>
        <taxon>Caenorhabditis</taxon>
    </lineage>
</organism>
<dbReference type="SUPFAM" id="SSF52047">
    <property type="entry name" value="RNI-like"/>
    <property type="match status" value="1"/>
</dbReference>
<dbReference type="Proteomes" id="UP001152747">
    <property type="component" value="Unassembled WGS sequence"/>
</dbReference>
<protein>
    <recommendedName>
        <fullName evidence="1">F-box domain-containing protein</fullName>
    </recommendedName>
</protein>
<reference evidence="2" key="1">
    <citation type="submission" date="2022-11" db="EMBL/GenBank/DDBJ databases">
        <authorList>
            <person name="Kikuchi T."/>
        </authorList>
    </citation>
    <scope>NUCLEOTIDE SEQUENCE</scope>
    <source>
        <strain evidence="2">PS1010</strain>
    </source>
</reference>
<evidence type="ECO:0000313" key="3">
    <source>
        <dbReference type="Proteomes" id="UP001152747"/>
    </source>
</evidence>
<gene>
    <name evidence="2" type="ORF">CAMP_LOCUS12676</name>
</gene>
<dbReference type="InterPro" id="IPR001810">
    <property type="entry name" value="F-box_dom"/>
</dbReference>
<dbReference type="SUPFAM" id="SSF81383">
    <property type="entry name" value="F-box domain"/>
    <property type="match status" value="1"/>
</dbReference>
<keyword evidence="3" id="KW-1185">Reference proteome</keyword>
<name>A0A9P1N4Y0_9PELO</name>
<dbReference type="PROSITE" id="PS50181">
    <property type="entry name" value="FBOX"/>
    <property type="match status" value="1"/>
</dbReference>
<comment type="caution">
    <text evidence="2">The sequence shown here is derived from an EMBL/GenBank/DDBJ whole genome shotgun (WGS) entry which is preliminary data.</text>
</comment>
<proteinExistence type="predicted"/>
<feature type="domain" description="F-box" evidence="1">
    <location>
        <begin position="1"/>
        <end position="51"/>
    </location>
</feature>
<dbReference type="Gene3D" id="3.80.10.10">
    <property type="entry name" value="Ribonuclease Inhibitor"/>
    <property type="match status" value="1"/>
</dbReference>
<accession>A0A9P1N4Y0</accession>
<evidence type="ECO:0000259" key="1">
    <source>
        <dbReference type="PROSITE" id="PS50181"/>
    </source>
</evidence>
<dbReference type="InterPro" id="IPR032675">
    <property type="entry name" value="LRR_dom_sf"/>
</dbReference>
<dbReference type="Pfam" id="PF00646">
    <property type="entry name" value="F-box"/>
    <property type="match status" value="1"/>
</dbReference>
<dbReference type="InterPro" id="IPR036047">
    <property type="entry name" value="F-box-like_dom_sf"/>
</dbReference>
<dbReference type="EMBL" id="CANHGI010000005">
    <property type="protein sequence ID" value="CAI5450039.1"/>
    <property type="molecule type" value="Genomic_DNA"/>
</dbReference>
<dbReference type="OrthoDB" id="5801116at2759"/>
<evidence type="ECO:0000313" key="2">
    <source>
        <dbReference type="EMBL" id="CAI5450039.1"/>
    </source>
</evidence>